<accession>A0A0A0YVR7</accession>
<evidence type="ECO:0000259" key="1">
    <source>
        <dbReference type="Pfam" id="PF23905"/>
    </source>
</evidence>
<sequence length="107" mass="11702">MADIWCSAAPVVNVRCQFDHIPGVTHISMSYEDGRGQKVFCKINFSGGFGPEIALNEDDLNAVLTNDTKFGTLGLFNENVSAELCEAINKGFVMLRKMVMAAKKDKA</sequence>
<name>A0A0A0YVR7_9CAUD</name>
<reference evidence="2 3" key="1">
    <citation type="journal article" date="2015" name="Genome Announc.">
        <title>Complete Genome Sequence of Citrobacter freundii Myophage Moon.</title>
        <authorList>
            <person name="Edwards G.B."/>
            <person name="Luna A.J."/>
            <person name="Hernandez A.C."/>
            <person name="Kuty Everett G.F."/>
        </authorList>
    </citation>
    <scope>NUCLEOTIDE SEQUENCE [LARGE SCALE GENOMIC DNA]</scope>
</reference>
<dbReference type="Proteomes" id="UP000030323">
    <property type="component" value="Segment"/>
</dbReference>
<dbReference type="RefSeq" id="YP_009146692.1">
    <property type="nucleotide sequence ID" value="NC_027331.1"/>
</dbReference>
<dbReference type="EMBL" id="KM236240">
    <property type="protein sequence ID" value="AIX12230.1"/>
    <property type="molecule type" value="Genomic_DNA"/>
</dbReference>
<proteinExistence type="predicted"/>
<dbReference type="KEGG" id="vg:24721858"/>
<dbReference type="GeneID" id="24721858"/>
<evidence type="ECO:0000313" key="2">
    <source>
        <dbReference type="EMBL" id="AIX12230.1"/>
    </source>
</evidence>
<dbReference type="Pfam" id="PF23905">
    <property type="entry name" value="DUF7247"/>
    <property type="match status" value="1"/>
</dbReference>
<gene>
    <name evidence="2" type="ORF">CPT_Moon259</name>
</gene>
<organism evidence="2 3">
    <name type="scientific">Citrobacter phage Moon</name>
    <dbReference type="NCBI Taxonomy" id="1540095"/>
    <lineage>
        <taxon>Viruses</taxon>
        <taxon>Duplodnaviria</taxon>
        <taxon>Heunggongvirae</taxon>
        <taxon>Uroviricota</taxon>
        <taxon>Caudoviricetes</taxon>
        <taxon>Pantevenvirales</taxon>
        <taxon>Straboviridae</taxon>
        <taxon>Tevenvirinae</taxon>
        <taxon>Moonvirus</taxon>
        <taxon>Moonvirus moon</taxon>
    </lineage>
</organism>
<evidence type="ECO:0000313" key="3">
    <source>
        <dbReference type="Proteomes" id="UP000030323"/>
    </source>
</evidence>
<keyword evidence="3" id="KW-1185">Reference proteome</keyword>
<feature type="domain" description="DUF7247" evidence="1">
    <location>
        <begin position="1"/>
        <end position="104"/>
    </location>
</feature>
<dbReference type="InterPro" id="IPR055671">
    <property type="entry name" value="DUF7247"/>
</dbReference>
<protein>
    <recommendedName>
        <fullName evidence="1">DUF7247 domain-containing protein</fullName>
    </recommendedName>
</protein>